<evidence type="ECO:0000313" key="1">
    <source>
        <dbReference type="EMBL" id="GID49818.1"/>
    </source>
</evidence>
<gene>
    <name evidence="1" type="ORF">Aca07nite_70930</name>
</gene>
<sequence>MPQCCTCVRLGTLTAARGVGVKRAHRVGDNLLRCTEAFAFVPARDPVGTGCDWGLLRPIRSARLAAGPTPDGCTDPVSREWQVIVVGMFSASSQNSLYLAMAATLAGEGVDLGAAQKAFEETPGDFRAKFTAAVEARLGQVAVPEVFIDVPDDPDRLSKAELDALVRPVADGFLRSYPTKNELVDQATRIRQRQECRPAWIPRVDRNGEPIIRTSAEDDRVPDRPLLVTALPELGEITVQLPAAGDERPELAMASGGAGEWESALYAVLGLSGRDSSARTIVLDAAANEALVPQESRWWSTESSPSASAAEDPGVASELLATCEILGGFPVINGTSSEVLEVAALALESAGDWRYSPQWQLEPLDPGGNAATLTVARAAIAGWANSQRSGLIVYVHGSALYADEGLVGLPTPLHSYLLIVSRSADGTDSVETVHRLNLSCPGEHWCHRAGCPDIGFPEADALLTSIVTGGHAAAAASGSSDEFWRQSYQELYGDGDRLEETEQVLDQLAVLLARSGWVELSESTWEGGMEERLLRRREHCLTAVYDPVTRQIQLSDGRAALELTLQILAEEGVLIEDGEREKLEISEAAIEDWGVDLLTAADDLLCGRIEESSRLAFPVQISVLGLHPHADGSLRAPEASSLAELQLGRLFEVVGVSSIGA</sequence>
<comment type="caution">
    <text evidence="1">The sequence shown here is derived from an EMBL/GenBank/DDBJ whole genome shotgun (WGS) entry which is preliminary data.</text>
</comment>
<proteinExistence type="predicted"/>
<dbReference type="EMBL" id="BOMF01000136">
    <property type="protein sequence ID" value="GID49818.1"/>
    <property type="molecule type" value="Genomic_DNA"/>
</dbReference>
<accession>A0ABQ3WUF8</accession>
<reference evidence="1" key="1">
    <citation type="submission" date="2021-01" db="EMBL/GenBank/DDBJ databases">
        <title>Whole genome shotgun sequence of Actinoplanes capillaceus NBRC 16408.</title>
        <authorList>
            <person name="Komaki H."/>
            <person name="Tamura T."/>
        </authorList>
    </citation>
    <scope>NUCLEOTIDE SEQUENCE [LARGE SCALE GENOMIC DNA]</scope>
    <source>
        <strain evidence="1">NBRC 16408</strain>
    </source>
</reference>
<name>A0ABQ3WUF8_9ACTN</name>
<protein>
    <submittedName>
        <fullName evidence="1">Uncharacterized protein</fullName>
    </submittedName>
</protein>
<organism evidence="1">
    <name type="scientific">Actinoplanes campanulatus</name>
    <dbReference type="NCBI Taxonomy" id="113559"/>
    <lineage>
        <taxon>Bacteria</taxon>
        <taxon>Bacillati</taxon>
        <taxon>Actinomycetota</taxon>
        <taxon>Actinomycetes</taxon>
        <taxon>Micromonosporales</taxon>
        <taxon>Micromonosporaceae</taxon>
        <taxon>Actinoplanes</taxon>
    </lineage>
</organism>